<accession>A0A1V5M9V7</accession>
<dbReference type="InterPro" id="IPR008181">
    <property type="entry name" value="dUTPase"/>
</dbReference>
<dbReference type="CDD" id="cd07557">
    <property type="entry name" value="trimeric_dUTPase"/>
    <property type="match status" value="1"/>
</dbReference>
<comment type="catalytic activity">
    <reaction evidence="5">
        <text>dUTP + H2O = dUMP + diphosphate + H(+)</text>
        <dbReference type="Rhea" id="RHEA:10248"/>
        <dbReference type="ChEBI" id="CHEBI:15377"/>
        <dbReference type="ChEBI" id="CHEBI:15378"/>
        <dbReference type="ChEBI" id="CHEBI:33019"/>
        <dbReference type="ChEBI" id="CHEBI:61555"/>
        <dbReference type="ChEBI" id="CHEBI:246422"/>
        <dbReference type="EC" id="3.6.1.23"/>
    </reaction>
</comment>
<dbReference type="GO" id="GO:0000287">
    <property type="term" value="F:magnesium ion binding"/>
    <property type="evidence" value="ECO:0007669"/>
    <property type="project" value="InterPro"/>
</dbReference>
<evidence type="ECO:0000256" key="2">
    <source>
        <dbReference type="ARBA" id="ARBA00012379"/>
    </source>
</evidence>
<dbReference type="SUPFAM" id="SSF51283">
    <property type="entry name" value="dUTPase-like"/>
    <property type="match status" value="1"/>
</dbReference>
<dbReference type="InterPro" id="IPR033704">
    <property type="entry name" value="dUTPase_trimeric"/>
</dbReference>
<reference evidence="7" key="1">
    <citation type="submission" date="2017-02" db="EMBL/GenBank/DDBJ databases">
        <title>Delving into the versatile metabolic prowess of the omnipresent phylum Bacteroidetes.</title>
        <authorList>
            <person name="Nobu M.K."/>
            <person name="Mei R."/>
            <person name="Narihiro T."/>
            <person name="Kuroda K."/>
            <person name="Liu W.-T."/>
        </authorList>
    </citation>
    <scope>NUCLEOTIDE SEQUENCE</scope>
    <source>
        <strain evidence="7">ADurb.Bin417</strain>
    </source>
</reference>
<dbReference type="InterPro" id="IPR029054">
    <property type="entry name" value="dUTPase-like"/>
</dbReference>
<comment type="similarity">
    <text evidence="1">Belongs to the dUTPase family.</text>
</comment>
<dbReference type="InterPro" id="IPR036157">
    <property type="entry name" value="dUTPase-like_sf"/>
</dbReference>
<protein>
    <recommendedName>
        <fullName evidence="2">dUTP diphosphatase</fullName>
        <ecNumber evidence="2">3.6.1.23</ecNumber>
    </recommendedName>
</protein>
<feature type="domain" description="dUTPase-like" evidence="6">
    <location>
        <begin position="15"/>
        <end position="142"/>
    </location>
</feature>
<gene>
    <name evidence="7" type="primary">dut</name>
    <name evidence="7" type="ORF">BWY73_01400</name>
</gene>
<sequence>MPSVPVPAKTSSADLPLPAYQHPGDAGLDLRAREAVRLKPGERRLIPTGLRLALPAGTAGIIKDRSGLAFKHGLHTLAGVIDSNYRGEVKVLLINLGRRACRIKAGDRIAQLIVIPCLEARLLPSEELPESERNESGFGSSGVL</sequence>
<keyword evidence="3 7" id="KW-0378">Hydrolase</keyword>
<evidence type="ECO:0000256" key="3">
    <source>
        <dbReference type="ARBA" id="ARBA00022801"/>
    </source>
</evidence>
<dbReference type="GO" id="GO:0006226">
    <property type="term" value="P:dUMP biosynthetic process"/>
    <property type="evidence" value="ECO:0007669"/>
    <property type="project" value="InterPro"/>
</dbReference>
<dbReference type="NCBIfam" id="NF001862">
    <property type="entry name" value="PRK00601.1"/>
    <property type="match status" value="1"/>
</dbReference>
<dbReference type="GO" id="GO:0004170">
    <property type="term" value="F:dUTP diphosphatase activity"/>
    <property type="evidence" value="ECO:0007669"/>
    <property type="project" value="UniProtKB-EC"/>
</dbReference>
<organism evidence="7">
    <name type="scientific">candidate division TA06 bacterium ADurb.Bin417</name>
    <dbReference type="NCBI Taxonomy" id="1852828"/>
    <lineage>
        <taxon>Bacteria</taxon>
        <taxon>Bacteria division TA06</taxon>
    </lineage>
</organism>
<dbReference type="EC" id="3.6.1.23" evidence="2"/>
<proteinExistence type="inferred from homology"/>
<evidence type="ECO:0000259" key="6">
    <source>
        <dbReference type="Pfam" id="PF00692"/>
    </source>
</evidence>
<comment type="caution">
    <text evidence="7">The sequence shown here is derived from an EMBL/GenBank/DDBJ whole genome shotgun (WGS) entry which is preliminary data.</text>
</comment>
<dbReference type="EMBL" id="MWAK01000303">
    <property type="protein sequence ID" value="OPZ90014.1"/>
    <property type="molecule type" value="Genomic_DNA"/>
</dbReference>
<dbReference type="AlphaFoldDB" id="A0A1V5M9V7"/>
<dbReference type="Gene3D" id="2.70.40.10">
    <property type="match status" value="1"/>
</dbReference>
<dbReference type="NCBIfam" id="TIGR00576">
    <property type="entry name" value="dut"/>
    <property type="match status" value="1"/>
</dbReference>
<dbReference type="PANTHER" id="PTHR11241:SF0">
    <property type="entry name" value="DEOXYURIDINE 5'-TRIPHOSPHATE NUCLEOTIDOHYDROLASE"/>
    <property type="match status" value="1"/>
</dbReference>
<name>A0A1V5M9V7_UNCT6</name>
<evidence type="ECO:0000256" key="5">
    <source>
        <dbReference type="ARBA" id="ARBA00047686"/>
    </source>
</evidence>
<dbReference type="PANTHER" id="PTHR11241">
    <property type="entry name" value="DEOXYURIDINE 5'-TRIPHOSPHATE NUCLEOTIDOHYDROLASE"/>
    <property type="match status" value="1"/>
</dbReference>
<evidence type="ECO:0000256" key="1">
    <source>
        <dbReference type="ARBA" id="ARBA00006581"/>
    </source>
</evidence>
<dbReference type="Pfam" id="PF00692">
    <property type="entry name" value="dUTPase"/>
    <property type="match status" value="1"/>
</dbReference>
<dbReference type="GO" id="GO:0046081">
    <property type="term" value="P:dUTP catabolic process"/>
    <property type="evidence" value="ECO:0007669"/>
    <property type="project" value="InterPro"/>
</dbReference>
<keyword evidence="4" id="KW-0546">Nucleotide metabolism</keyword>
<evidence type="ECO:0000313" key="7">
    <source>
        <dbReference type="EMBL" id="OPZ90014.1"/>
    </source>
</evidence>
<dbReference type="Proteomes" id="UP000485484">
    <property type="component" value="Unassembled WGS sequence"/>
</dbReference>
<evidence type="ECO:0000256" key="4">
    <source>
        <dbReference type="ARBA" id="ARBA00023080"/>
    </source>
</evidence>